<dbReference type="InterPro" id="IPR015797">
    <property type="entry name" value="NUDIX_hydrolase-like_dom_sf"/>
</dbReference>
<organism evidence="3 4">
    <name type="scientific">Anthropogastromicrobium aceti</name>
    <dbReference type="NCBI Taxonomy" id="2981768"/>
    <lineage>
        <taxon>Bacteria</taxon>
        <taxon>Bacillati</taxon>
        <taxon>Bacillota</taxon>
        <taxon>Clostridia</taxon>
        <taxon>Lachnospirales</taxon>
        <taxon>Lachnospiraceae</taxon>
        <taxon>Anthropogastromicrobium</taxon>
    </lineage>
</organism>
<dbReference type="Pfam" id="PF00293">
    <property type="entry name" value="NUDIX"/>
    <property type="match status" value="1"/>
</dbReference>
<comment type="caution">
    <text evidence="3">The sequence shown here is derived from an EMBL/GenBank/DDBJ whole genome shotgun (WGS) entry which is preliminary data.</text>
</comment>
<proteinExistence type="inferred from homology"/>
<dbReference type="SUPFAM" id="SSF55811">
    <property type="entry name" value="Nudix"/>
    <property type="match status" value="1"/>
</dbReference>
<reference evidence="3 4" key="1">
    <citation type="submission" date="2021-10" db="EMBL/GenBank/DDBJ databases">
        <title>Anaerobic single-cell dispensing facilitates the cultivation of human gut bacteria.</title>
        <authorList>
            <person name="Afrizal A."/>
        </authorList>
    </citation>
    <scope>NUCLEOTIDE SEQUENCE [LARGE SCALE GENOMIC DNA]</scope>
    <source>
        <strain evidence="3 4">CLA-AA-H224</strain>
    </source>
</reference>
<dbReference type="InterPro" id="IPR000086">
    <property type="entry name" value="NUDIX_hydrolase_dom"/>
</dbReference>
<name>A0AAE3E6Z8_9FIRM</name>
<dbReference type="EMBL" id="JAJEQN010000052">
    <property type="protein sequence ID" value="MCC2222844.1"/>
    <property type="molecule type" value="Genomic_DNA"/>
</dbReference>
<keyword evidence="3" id="KW-0378">Hydrolase</keyword>
<sequence>MTKELSKLEQQIQKFMPFNEQEEHDKAILLKWFESGSDILTRENEIAHLTASAWVVSPDKKSVLMAYHNIYHSWAWLGGHADGDADLHHVAQKEVMEESGLTHVKFLLDEPFSIEILSVDGHMKKGHYVSTHLHLNVTYLMEADPKDAVQNRPEENSAVAWIRVDQIAEKSTEPWFVEHVYAKLCEKMQVKFRGRLSDLKFSEKGLK</sequence>
<protein>
    <submittedName>
        <fullName evidence="3">NUDIX hydrolase</fullName>
    </submittedName>
</protein>
<dbReference type="GO" id="GO:0016787">
    <property type="term" value="F:hydrolase activity"/>
    <property type="evidence" value="ECO:0007669"/>
    <property type="project" value="UniProtKB-KW"/>
</dbReference>
<dbReference type="RefSeq" id="WP_308732411.1">
    <property type="nucleotide sequence ID" value="NZ_JAJEQN010000052.1"/>
</dbReference>
<dbReference type="AlphaFoldDB" id="A0AAE3E6Z8"/>
<evidence type="ECO:0000256" key="1">
    <source>
        <dbReference type="ARBA" id="ARBA00005582"/>
    </source>
</evidence>
<dbReference type="CDD" id="cd03674">
    <property type="entry name" value="NUDIX_Hydrolase"/>
    <property type="match status" value="1"/>
</dbReference>
<dbReference type="PROSITE" id="PS51462">
    <property type="entry name" value="NUDIX"/>
    <property type="match status" value="1"/>
</dbReference>
<accession>A0AAE3E6Z8</accession>
<gene>
    <name evidence="3" type="ORF">LKD48_14650</name>
</gene>
<dbReference type="Proteomes" id="UP001198200">
    <property type="component" value="Unassembled WGS sequence"/>
</dbReference>
<dbReference type="Gene3D" id="3.90.79.10">
    <property type="entry name" value="Nucleoside Triphosphate Pyrophosphohydrolase"/>
    <property type="match status" value="1"/>
</dbReference>
<evidence type="ECO:0000259" key="2">
    <source>
        <dbReference type="PROSITE" id="PS51462"/>
    </source>
</evidence>
<evidence type="ECO:0000313" key="3">
    <source>
        <dbReference type="EMBL" id="MCC2222844.1"/>
    </source>
</evidence>
<dbReference type="PANTHER" id="PTHR43736">
    <property type="entry name" value="ADP-RIBOSE PYROPHOSPHATASE"/>
    <property type="match status" value="1"/>
</dbReference>
<keyword evidence="4" id="KW-1185">Reference proteome</keyword>
<dbReference type="PANTHER" id="PTHR43736:SF1">
    <property type="entry name" value="DIHYDRONEOPTERIN TRIPHOSPHATE DIPHOSPHATASE"/>
    <property type="match status" value="1"/>
</dbReference>
<feature type="domain" description="Nudix hydrolase" evidence="2">
    <location>
        <begin position="46"/>
        <end position="189"/>
    </location>
</feature>
<comment type="similarity">
    <text evidence="1">Belongs to the Nudix hydrolase family.</text>
</comment>
<evidence type="ECO:0000313" key="4">
    <source>
        <dbReference type="Proteomes" id="UP001198200"/>
    </source>
</evidence>